<dbReference type="Proteomes" id="UP000237684">
    <property type="component" value="Unassembled WGS sequence"/>
</dbReference>
<proteinExistence type="predicted"/>
<evidence type="ECO:0000313" key="1">
    <source>
        <dbReference type="EMBL" id="PQV63715.1"/>
    </source>
</evidence>
<reference evidence="1 2" key="1">
    <citation type="journal article" date="2018" name="Syst. Appl. Microbiol.">
        <title>Abditibacterium utsteinense sp. nov., the first cultivated member of candidate phylum FBP, isolated from ice-free Antarctic soil samples.</title>
        <authorList>
            <person name="Tahon G."/>
            <person name="Tytgat B."/>
            <person name="Lebbe L."/>
            <person name="Carlier A."/>
            <person name="Willems A."/>
        </authorList>
    </citation>
    <scope>NUCLEOTIDE SEQUENCE [LARGE SCALE GENOMIC DNA]</scope>
    <source>
        <strain evidence="1 2">LMG 29911</strain>
    </source>
</reference>
<comment type="caution">
    <text evidence="1">The sequence shown here is derived from an EMBL/GenBank/DDBJ whole genome shotgun (WGS) entry which is preliminary data.</text>
</comment>
<name>A0A2S8SSE6_9BACT</name>
<keyword evidence="2" id="KW-1185">Reference proteome</keyword>
<organism evidence="1 2">
    <name type="scientific">Abditibacterium utsteinense</name>
    <dbReference type="NCBI Taxonomy" id="1960156"/>
    <lineage>
        <taxon>Bacteria</taxon>
        <taxon>Pseudomonadati</taxon>
        <taxon>Abditibacteriota</taxon>
        <taxon>Abditibacteriia</taxon>
        <taxon>Abditibacteriales</taxon>
        <taxon>Abditibacteriaceae</taxon>
        <taxon>Abditibacterium</taxon>
    </lineage>
</organism>
<protein>
    <submittedName>
        <fullName evidence="1">Uncharacterized protein</fullName>
    </submittedName>
</protein>
<dbReference type="EMBL" id="NIGF01000009">
    <property type="protein sequence ID" value="PQV63715.1"/>
    <property type="molecule type" value="Genomic_DNA"/>
</dbReference>
<sequence>MKRRIRMSEWALLVAPCLMLAGLGWWQNQAKNQYPTSSDSTAPTILKAKIEPVTPFDVSEGWDTRFEVVAQVPQHLRPAPGNFSTSAQADLMNTSLHFQSGNRNVVLPISSNRKMFQYLISNGETTNSTLLMRLRDLSTPSSPVTLHADVIAHYWRAGSVNGISRNINTQSNPIAIKAVVQRGNERTTLPAVSHVRPFALENTSVEHRNSYFGKILEADTTVEMIFTATDPSQPQFMPMLHNLRLVDERGREYRTFLSPTTKRWVSPRWSSTNTNESPDGKYHQWMSFPVGFLPKSAGRITFKTDVSVNDCWPLPVSIEVRAK</sequence>
<accession>A0A2S8SSE6</accession>
<dbReference type="InParanoid" id="A0A2S8SSE6"/>
<evidence type="ECO:0000313" key="2">
    <source>
        <dbReference type="Proteomes" id="UP000237684"/>
    </source>
</evidence>
<gene>
    <name evidence="1" type="ORF">B1R32_10954</name>
</gene>
<dbReference type="RefSeq" id="WP_157947635.1">
    <property type="nucleotide sequence ID" value="NZ_NIGF01000009.1"/>
</dbReference>
<dbReference type="AlphaFoldDB" id="A0A2S8SSE6"/>